<evidence type="ECO:0000256" key="1">
    <source>
        <dbReference type="ARBA" id="ARBA00023002"/>
    </source>
</evidence>
<evidence type="ECO:0000259" key="2">
    <source>
        <dbReference type="SMART" id="SM00903"/>
    </source>
</evidence>
<dbReference type="Pfam" id="PF01613">
    <property type="entry name" value="Flavin_Reduct"/>
    <property type="match status" value="1"/>
</dbReference>
<dbReference type="OrthoDB" id="9792858at2"/>
<dbReference type="SMART" id="SM00903">
    <property type="entry name" value="Flavin_Reduct"/>
    <property type="match status" value="1"/>
</dbReference>
<dbReference type="GO" id="GO:0006208">
    <property type="term" value="P:pyrimidine nucleobase catabolic process"/>
    <property type="evidence" value="ECO:0007669"/>
    <property type="project" value="TreeGrafter"/>
</dbReference>
<protein>
    <recommendedName>
        <fullName evidence="2">Flavin reductase like domain-containing protein</fullName>
    </recommendedName>
</protein>
<dbReference type="InterPro" id="IPR002563">
    <property type="entry name" value="Flavin_Rdtase-like_dom"/>
</dbReference>
<dbReference type="GO" id="GO:0010181">
    <property type="term" value="F:FMN binding"/>
    <property type="evidence" value="ECO:0007669"/>
    <property type="project" value="InterPro"/>
</dbReference>
<proteinExistence type="predicted"/>
<dbReference type="InterPro" id="IPR050268">
    <property type="entry name" value="NADH-dep_flavin_reductase"/>
</dbReference>
<dbReference type="PANTHER" id="PTHR30466">
    <property type="entry name" value="FLAVIN REDUCTASE"/>
    <property type="match status" value="1"/>
</dbReference>
<sequence length="177" mass="18859">MGEVVVDVVRPDHVTPVEYRALMSGFPTGVSVVTAMDGTGNPHGMTCTSLTSVTVTPPVLLVCLNVRSGTLGAALSSGGFAVNLLHSRGQYAAELFSSPASDRFCRTVWQPSKVVRAPWLVADAFAVAECVIEETMPTGDHVVLLGKVVNVDQSTDVPLLYGLKQFSAWMSESVTYR</sequence>
<dbReference type="SUPFAM" id="SSF50475">
    <property type="entry name" value="FMN-binding split barrel"/>
    <property type="match status" value="1"/>
</dbReference>
<gene>
    <name evidence="3" type="ORF">Acor_78170</name>
</gene>
<keyword evidence="4" id="KW-1185">Reference proteome</keyword>
<organism evidence="3 4">
    <name type="scientific">Acrocarpospora corrugata</name>
    <dbReference type="NCBI Taxonomy" id="35763"/>
    <lineage>
        <taxon>Bacteria</taxon>
        <taxon>Bacillati</taxon>
        <taxon>Actinomycetota</taxon>
        <taxon>Actinomycetes</taxon>
        <taxon>Streptosporangiales</taxon>
        <taxon>Streptosporangiaceae</taxon>
        <taxon>Acrocarpospora</taxon>
    </lineage>
</organism>
<name>A0A5M3WHE0_9ACTN</name>
<dbReference type="Gene3D" id="2.30.110.10">
    <property type="entry name" value="Electron Transport, Fmn-binding Protein, Chain A"/>
    <property type="match status" value="1"/>
</dbReference>
<dbReference type="AlphaFoldDB" id="A0A5M3WHE0"/>
<evidence type="ECO:0000313" key="3">
    <source>
        <dbReference type="EMBL" id="GES05748.1"/>
    </source>
</evidence>
<keyword evidence="1" id="KW-0560">Oxidoreductase</keyword>
<comment type="caution">
    <text evidence="3">The sequence shown here is derived from an EMBL/GenBank/DDBJ whole genome shotgun (WGS) entry which is preliminary data.</text>
</comment>
<dbReference type="EMBL" id="BLAD01000111">
    <property type="protein sequence ID" value="GES05748.1"/>
    <property type="molecule type" value="Genomic_DNA"/>
</dbReference>
<feature type="domain" description="Flavin reductase like" evidence="2">
    <location>
        <begin position="23"/>
        <end position="168"/>
    </location>
</feature>
<evidence type="ECO:0000313" key="4">
    <source>
        <dbReference type="Proteomes" id="UP000334990"/>
    </source>
</evidence>
<dbReference type="InterPro" id="IPR012349">
    <property type="entry name" value="Split_barrel_FMN-bd"/>
</dbReference>
<dbReference type="Proteomes" id="UP000334990">
    <property type="component" value="Unassembled WGS sequence"/>
</dbReference>
<accession>A0A5M3WHE0</accession>
<reference evidence="3 4" key="1">
    <citation type="submission" date="2019-10" db="EMBL/GenBank/DDBJ databases">
        <title>Whole genome shotgun sequence of Acrocarpospora corrugata NBRC 13972.</title>
        <authorList>
            <person name="Ichikawa N."/>
            <person name="Kimura A."/>
            <person name="Kitahashi Y."/>
            <person name="Komaki H."/>
            <person name="Oguchi A."/>
        </authorList>
    </citation>
    <scope>NUCLEOTIDE SEQUENCE [LARGE SCALE GENOMIC DNA]</scope>
    <source>
        <strain evidence="3 4">NBRC 13972</strain>
    </source>
</reference>
<dbReference type="PANTHER" id="PTHR30466:SF1">
    <property type="entry name" value="FMN REDUCTASE (NADH) RUTF"/>
    <property type="match status" value="1"/>
</dbReference>
<dbReference type="GO" id="GO:0042602">
    <property type="term" value="F:riboflavin reductase (NADPH) activity"/>
    <property type="evidence" value="ECO:0007669"/>
    <property type="project" value="TreeGrafter"/>
</dbReference>